<dbReference type="Proteomes" id="UP000279384">
    <property type="component" value="Unassembled WGS sequence"/>
</dbReference>
<keyword evidence="1" id="KW-0812">Transmembrane</keyword>
<organism evidence="2 3">
    <name type="scientific">Vogesella indigofera</name>
    <name type="common">Pseudomonas indigofera</name>
    <dbReference type="NCBI Taxonomy" id="45465"/>
    <lineage>
        <taxon>Bacteria</taxon>
        <taxon>Pseudomonadati</taxon>
        <taxon>Pseudomonadota</taxon>
        <taxon>Betaproteobacteria</taxon>
        <taxon>Neisseriales</taxon>
        <taxon>Chromobacteriaceae</taxon>
        <taxon>Vogesella</taxon>
    </lineage>
</organism>
<sequence length="157" mass="17210">MLETEAQVVSLHGGEAMVRPTPHSPCGQCDPVHGCRSLSLARMFVLREPLFRVRNPSAAGVGDKVIVAVHERALLVSTALLYCLPLLALLAGAVLGRALGELSSVLLAFSLFALTLWWVKRYAAVVTTRQFFMPSIVRRVDPSLIIQEKTETCRSRN</sequence>
<evidence type="ECO:0000313" key="2">
    <source>
        <dbReference type="EMBL" id="RKQ61052.1"/>
    </source>
</evidence>
<gene>
    <name evidence="2" type="ORF">C8E02_0817</name>
</gene>
<feature type="transmembrane region" description="Helical" evidence="1">
    <location>
        <begin position="73"/>
        <end position="96"/>
    </location>
</feature>
<protein>
    <submittedName>
        <fullName evidence="2">RseC/MucC-like positive regulator of sigma(E)</fullName>
    </submittedName>
</protein>
<feature type="transmembrane region" description="Helical" evidence="1">
    <location>
        <begin position="102"/>
        <end position="119"/>
    </location>
</feature>
<keyword evidence="1" id="KW-0472">Membrane</keyword>
<keyword evidence="1" id="KW-1133">Transmembrane helix</keyword>
<comment type="caution">
    <text evidence="2">The sequence shown here is derived from an EMBL/GenBank/DDBJ whole genome shotgun (WGS) entry which is preliminary data.</text>
</comment>
<dbReference type="PIRSF" id="PIRSF004923">
    <property type="entry name" value="RseC"/>
    <property type="match status" value="1"/>
</dbReference>
<accession>A0A495BKD5</accession>
<dbReference type="InterPro" id="IPR026268">
    <property type="entry name" value="RseC"/>
</dbReference>
<dbReference type="InterPro" id="IPR007359">
    <property type="entry name" value="SigmaE_reg_RseC_MucC"/>
</dbReference>
<dbReference type="RefSeq" id="WP_120809732.1">
    <property type="nucleotide sequence ID" value="NZ_RBID01000011.1"/>
</dbReference>
<evidence type="ECO:0000256" key="1">
    <source>
        <dbReference type="SAM" id="Phobius"/>
    </source>
</evidence>
<evidence type="ECO:0000313" key="3">
    <source>
        <dbReference type="Proteomes" id="UP000279384"/>
    </source>
</evidence>
<proteinExistence type="predicted"/>
<name>A0A495BKD5_VOGIN</name>
<dbReference type="AlphaFoldDB" id="A0A495BKD5"/>
<dbReference type="PANTHER" id="PTHR35867">
    <property type="entry name" value="PROTEIN RSEC"/>
    <property type="match status" value="1"/>
</dbReference>
<dbReference type="EMBL" id="RBID01000011">
    <property type="protein sequence ID" value="RKQ61052.1"/>
    <property type="molecule type" value="Genomic_DNA"/>
</dbReference>
<dbReference type="PANTHER" id="PTHR35867:SF1">
    <property type="entry name" value="PROTEIN RSEC"/>
    <property type="match status" value="1"/>
</dbReference>
<dbReference type="Pfam" id="PF04246">
    <property type="entry name" value="RseC_MucC"/>
    <property type="match status" value="1"/>
</dbReference>
<reference evidence="2 3" key="1">
    <citation type="submission" date="2018-10" db="EMBL/GenBank/DDBJ databases">
        <title>Genomic Encyclopedia of Type Strains, Phase IV (KMG-IV): sequencing the most valuable type-strain genomes for metagenomic binning, comparative biology and taxonomic classification.</title>
        <authorList>
            <person name="Goeker M."/>
        </authorList>
    </citation>
    <scope>NUCLEOTIDE SEQUENCE [LARGE SCALE GENOMIC DNA]</scope>
    <source>
        <strain evidence="2 3">DSM 3303</strain>
    </source>
</reference>